<protein>
    <submittedName>
        <fullName evidence="2">Transposase (Putative), gypsy type</fullName>
    </submittedName>
</protein>
<name>A0A699HNP3_TANCI</name>
<sequence length="424" mass="48135">MASESSRAVVMPKFDMHTYTSILTTKELKEVITEYCISTDLHPRLPPLGLTMDKIPPNIDYGWLFTAPAMGEPSPTQKAIKKPDLKIVTAREKKDKQNLAKTQAKRTISITPLHHVTPKLVDEPITSALKNTVEDAIVGVRTTDVDKEVVVLSETLALLLLQSQLPSLLLVLRTRAPRSAWPLLMFNKESVSSFIYFDRSRLSEFDPSQLGKYRVDSVAYLVTTATFTHFTPSIMKAMMRARWSISLCQSEGSVMIFVYVLSKPTFRHRVFSQDELLKRHELHNHDHMDLHTKRELADRLKDLKKERDDWRETTSVQIRVLEEENNSLVAQLAHAEMDFQKIIKEFILVLVHRIHTSVGYRKSLAALVSPDVPAPDEDTTRPSTKNDNDVLAKRASLKEHTAGTAIGTSPRTTTYFIVCSYLEL</sequence>
<gene>
    <name evidence="2" type="ORF">Tci_403436</name>
</gene>
<keyword evidence="1" id="KW-0175">Coiled coil</keyword>
<dbReference type="AlphaFoldDB" id="A0A699HNP3"/>
<organism evidence="2">
    <name type="scientific">Tanacetum cinerariifolium</name>
    <name type="common">Dalmatian daisy</name>
    <name type="synonym">Chrysanthemum cinerariifolium</name>
    <dbReference type="NCBI Taxonomy" id="118510"/>
    <lineage>
        <taxon>Eukaryota</taxon>
        <taxon>Viridiplantae</taxon>
        <taxon>Streptophyta</taxon>
        <taxon>Embryophyta</taxon>
        <taxon>Tracheophyta</taxon>
        <taxon>Spermatophyta</taxon>
        <taxon>Magnoliopsida</taxon>
        <taxon>eudicotyledons</taxon>
        <taxon>Gunneridae</taxon>
        <taxon>Pentapetalae</taxon>
        <taxon>asterids</taxon>
        <taxon>campanulids</taxon>
        <taxon>Asterales</taxon>
        <taxon>Asteraceae</taxon>
        <taxon>Asteroideae</taxon>
        <taxon>Anthemideae</taxon>
        <taxon>Anthemidinae</taxon>
        <taxon>Tanacetum</taxon>
    </lineage>
</organism>
<comment type="caution">
    <text evidence="2">The sequence shown here is derived from an EMBL/GenBank/DDBJ whole genome shotgun (WGS) entry which is preliminary data.</text>
</comment>
<feature type="coiled-coil region" evidence="1">
    <location>
        <begin position="293"/>
        <end position="338"/>
    </location>
</feature>
<evidence type="ECO:0000313" key="2">
    <source>
        <dbReference type="EMBL" id="GEY31462.1"/>
    </source>
</evidence>
<accession>A0A699HNP3</accession>
<evidence type="ECO:0000256" key="1">
    <source>
        <dbReference type="SAM" id="Coils"/>
    </source>
</evidence>
<reference evidence="2" key="1">
    <citation type="journal article" date="2019" name="Sci. Rep.">
        <title>Draft genome of Tanacetum cinerariifolium, the natural source of mosquito coil.</title>
        <authorList>
            <person name="Yamashiro T."/>
            <person name="Shiraishi A."/>
            <person name="Satake H."/>
            <person name="Nakayama K."/>
        </authorList>
    </citation>
    <scope>NUCLEOTIDE SEQUENCE</scope>
</reference>
<dbReference type="EMBL" id="BKCJ010168385">
    <property type="protein sequence ID" value="GEY31462.1"/>
    <property type="molecule type" value="Genomic_DNA"/>
</dbReference>
<proteinExistence type="predicted"/>